<feature type="binding site" evidence="13">
    <location>
        <position position="30"/>
    </location>
    <ligand>
        <name>NADPH</name>
        <dbReference type="ChEBI" id="CHEBI:57783"/>
    </ligand>
</feature>
<feature type="binding site" evidence="16">
    <location>
        <begin position="7"/>
        <end position="12"/>
    </location>
    <ligand>
        <name>NAD(+)</name>
        <dbReference type="ChEBI" id="CHEBI:57540"/>
    </ligand>
</feature>
<dbReference type="PIRSF" id="PIRSF000114">
    <property type="entry name" value="Glycerol-3-P_dh"/>
    <property type="match status" value="1"/>
</dbReference>
<feature type="binding site" evidence="13">
    <location>
        <position position="132"/>
    </location>
    <ligand>
        <name>sn-glycerol 3-phosphate</name>
        <dbReference type="ChEBI" id="CHEBI:57597"/>
    </ligand>
</feature>
<feature type="binding site" evidence="13">
    <location>
        <position position="11"/>
    </location>
    <ligand>
        <name>NADPH</name>
        <dbReference type="ChEBI" id="CHEBI:57783"/>
    </ligand>
</feature>
<keyword evidence="4 13" id="KW-0560">Oxidoreductase</keyword>
<dbReference type="GO" id="GO:0006650">
    <property type="term" value="P:glycerophospholipid metabolic process"/>
    <property type="evidence" value="ECO:0007669"/>
    <property type="project" value="UniProtKB-UniRule"/>
</dbReference>
<dbReference type="Gene3D" id="1.10.1040.10">
    <property type="entry name" value="N-(1-d-carboxylethyl)-l-norvaline Dehydrogenase, domain 2"/>
    <property type="match status" value="1"/>
</dbReference>
<dbReference type="GO" id="GO:0008654">
    <property type="term" value="P:phospholipid biosynthetic process"/>
    <property type="evidence" value="ECO:0007669"/>
    <property type="project" value="UniProtKB-KW"/>
</dbReference>
<keyword evidence="21" id="KW-1185">Reference proteome</keyword>
<dbReference type="Pfam" id="PF01210">
    <property type="entry name" value="NAD_Gly3P_dh_N"/>
    <property type="match status" value="1"/>
</dbReference>
<gene>
    <name evidence="13" type="primary">gpsA</name>
    <name evidence="20" type="ORF">INR99_17005</name>
</gene>
<dbReference type="EC" id="1.1.1.94" evidence="10 13"/>
<evidence type="ECO:0000256" key="11">
    <source>
        <dbReference type="ARBA" id="ARBA00069372"/>
    </source>
</evidence>
<evidence type="ECO:0000256" key="14">
    <source>
        <dbReference type="PIRSR" id="PIRSR000114-1"/>
    </source>
</evidence>
<dbReference type="GO" id="GO:0046167">
    <property type="term" value="P:glycerol-3-phosphate biosynthetic process"/>
    <property type="evidence" value="ECO:0007669"/>
    <property type="project" value="UniProtKB-UniRule"/>
</dbReference>
<sequence>MQIAVLGAGAWGTALAIRFADRHQIRLWSREQSEVDAMRADRENKRFLPGLAFPASLQVESELATAIRDVALILIVTPLAGLRPTLQQLAKLGNKAPVLWACKGLEAGTMQLPHQVAEEELDPTIARGMLSGPSFAQEVAAGKPAAVTIAASDAAFARLVVEELNTNVLRLYASADLVGVEIGAAVKNVLAIAAGVCDGLDLGLNARAALLTRGLAEMARFGVALGARAETFMGLAGIGDLMLTATGDLSRNRRVGLLLAEGKSLNDILVHLGHVAEGVPTAKEVLRQADAMGIEMPITRAVCQMLFENQPVQAIIGELMGRAPKMENAH</sequence>
<feature type="binding site" evidence="13">
    <location>
        <position position="251"/>
    </location>
    <ligand>
        <name>NADPH</name>
        <dbReference type="ChEBI" id="CHEBI:57783"/>
    </ligand>
</feature>
<dbReference type="PRINTS" id="PR00077">
    <property type="entry name" value="GPDHDRGNASE"/>
</dbReference>
<evidence type="ECO:0000256" key="3">
    <source>
        <dbReference type="ARBA" id="ARBA00022857"/>
    </source>
</evidence>
<dbReference type="GO" id="GO:0005829">
    <property type="term" value="C:cytosol"/>
    <property type="evidence" value="ECO:0007669"/>
    <property type="project" value="TreeGrafter"/>
</dbReference>
<evidence type="ECO:0000256" key="8">
    <source>
        <dbReference type="ARBA" id="ARBA00023264"/>
    </source>
</evidence>
<dbReference type="InterPro" id="IPR013328">
    <property type="entry name" value="6PGD_dom2"/>
</dbReference>
<keyword evidence="13" id="KW-0547">Nucleotide-binding</keyword>
<feature type="binding site" evidence="13">
    <location>
        <position position="240"/>
    </location>
    <ligand>
        <name>sn-glycerol 3-phosphate</name>
        <dbReference type="ChEBI" id="CHEBI:57597"/>
    </ligand>
</feature>
<evidence type="ECO:0000256" key="1">
    <source>
        <dbReference type="ARBA" id="ARBA00011009"/>
    </source>
</evidence>
<dbReference type="FunFam" id="1.10.1040.10:FF:000001">
    <property type="entry name" value="Glycerol-3-phosphate dehydrogenase [NAD(P)+]"/>
    <property type="match status" value="1"/>
</dbReference>
<feature type="binding site" evidence="13">
    <location>
        <position position="275"/>
    </location>
    <ligand>
        <name>NADPH</name>
        <dbReference type="ChEBI" id="CHEBI:57783"/>
    </ligand>
</feature>
<comment type="catalytic activity">
    <reaction evidence="13">
        <text>sn-glycerol 3-phosphate + NAD(+) = dihydroxyacetone phosphate + NADH + H(+)</text>
        <dbReference type="Rhea" id="RHEA:11092"/>
        <dbReference type="ChEBI" id="CHEBI:15378"/>
        <dbReference type="ChEBI" id="CHEBI:57540"/>
        <dbReference type="ChEBI" id="CHEBI:57597"/>
        <dbReference type="ChEBI" id="CHEBI:57642"/>
        <dbReference type="ChEBI" id="CHEBI:57945"/>
        <dbReference type="EC" id="1.1.1.94"/>
    </reaction>
</comment>
<feature type="binding site" evidence="13">
    <location>
        <position position="250"/>
    </location>
    <ligand>
        <name>sn-glycerol 3-phosphate</name>
        <dbReference type="ChEBI" id="CHEBI:57597"/>
    </ligand>
</feature>
<dbReference type="GO" id="GO:0047952">
    <property type="term" value="F:glycerol-3-phosphate dehydrogenase [NAD(P)+] activity"/>
    <property type="evidence" value="ECO:0007669"/>
    <property type="project" value="UniProtKB-UniRule"/>
</dbReference>
<evidence type="ECO:0000256" key="2">
    <source>
        <dbReference type="ARBA" id="ARBA00022516"/>
    </source>
</evidence>
<dbReference type="InterPro" id="IPR006109">
    <property type="entry name" value="G3P_DH_NAD-dep_C"/>
</dbReference>
<dbReference type="PANTHER" id="PTHR11728">
    <property type="entry name" value="GLYCEROL-3-PHOSPHATE DEHYDROGENASE"/>
    <property type="match status" value="1"/>
</dbReference>
<dbReference type="Pfam" id="PF07479">
    <property type="entry name" value="NAD_Gly3P_dh_C"/>
    <property type="match status" value="1"/>
</dbReference>
<feature type="domain" description="Glycerol-3-phosphate dehydrogenase NAD-dependent C-terminal" evidence="19">
    <location>
        <begin position="176"/>
        <end position="316"/>
    </location>
</feature>
<evidence type="ECO:0000256" key="6">
    <source>
        <dbReference type="ARBA" id="ARBA00023098"/>
    </source>
</evidence>
<dbReference type="PROSITE" id="PS00957">
    <property type="entry name" value="NAD_G3PDH"/>
    <property type="match status" value="1"/>
</dbReference>
<comment type="function">
    <text evidence="13">Catalyzes the reduction of the glycolytic intermediate dihydroxyacetone phosphate (DHAP) to sn-glycerol 3-phosphate (G3P), the key precursor for phospholipid synthesis.</text>
</comment>
<keyword evidence="6 13" id="KW-0443">Lipid metabolism</keyword>
<dbReference type="GO" id="GO:0051287">
    <property type="term" value="F:NAD binding"/>
    <property type="evidence" value="ECO:0007669"/>
    <property type="project" value="InterPro"/>
</dbReference>
<dbReference type="NCBIfam" id="NF000942">
    <property type="entry name" value="PRK00094.1-4"/>
    <property type="match status" value="1"/>
</dbReference>
<evidence type="ECO:0000256" key="4">
    <source>
        <dbReference type="ARBA" id="ARBA00023002"/>
    </source>
</evidence>
<feature type="binding site" evidence="13">
    <location>
        <position position="277"/>
    </location>
    <ligand>
        <name>NADPH</name>
        <dbReference type="ChEBI" id="CHEBI:57783"/>
    </ligand>
</feature>
<evidence type="ECO:0000259" key="18">
    <source>
        <dbReference type="Pfam" id="PF01210"/>
    </source>
</evidence>
<feature type="binding site" evidence="15">
    <location>
        <begin position="251"/>
        <end position="252"/>
    </location>
    <ligand>
        <name>substrate</name>
    </ligand>
</feature>
<dbReference type="HAMAP" id="MF_00394">
    <property type="entry name" value="NAD_Glyc3P_dehydrog"/>
    <property type="match status" value="1"/>
</dbReference>
<keyword evidence="3 13" id="KW-0521">NADP</keyword>
<feature type="binding site" evidence="13">
    <location>
        <position position="136"/>
    </location>
    <ligand>
        <name>NADPH</name>
        <dbReference type="ChEBI" id="CHEBI:57783"/>
    </ligand>
</feature>
<feature type="active site" description="Proton acceptor" evidence="13 14">
    <location>
        <position position="187"/>
    </location>
</feature>
<comment type="subcellular location">
    <subcellularLocation>
        <location evidence="13">Cytoplasm</location>
    </subcellularLocation>
</comment>
<feature type="binding site" evidence="16">
    <location>
        <position position="136"/>
    </location>
    <ligand>
        <name>NAD(+)</name>
        <dbReference type="ChEBI" id="CHEBI:57540"/>
    </ligand>
</feature>
<keyword evidence="13" id="KW-0963">Cytoplasm</keyword>
<dbReference type="InterPro" id="IPR008927">
    <property type="entry name" value="6-PGluconate_DH-like_C_sf"/>
</dbReference>
<evidence type="ECO:0000256" key="16">
    <source>
        <dbReference type="PIRSR" id="PIRSR000114-3"/>
    </source>
</evidence>
<evidence type="ECO:0000256" key="5">
    <source>
        <dbReference type="ARBA" id="ARBA00023027"/>
    </source>
</evidence>
<dbReference type="EMBL" id="JADFUA010000018">
    <property type="protein sequence ID" value="MBE9611020.1"/>
    <property type="molecule type" value="Genomic_DNA"/>
</dbReference>
<dbReference type="InterPro" id="IPR036291">
    <property type="entry name" value="NAD(P)-bd_dom_sf"/>
</dbReference>
<comment type="similarity">
    <text evidence="1 13 17">Belongs to the NAD-dependent glycerol-3-phosphate dehydrogenase family.</text>
</comment>
<comment type="pathway">
    <text evidence="13">Membrane lipid metabolism; glycerophospholipid metabolism.</text>
</comment>
<dbReference type="PANTHER" id="PTHR11728:SF1">
    <property type="entry name" value="GLYCEROL-3-PHOSPHATE DEHYDROGENASE [NAD(+)] 2, CHLOROPLASTIC"/>
    <property type="match status" value="1"/>
</dbReference>
<feature type="binding site" evidence="13">
    <location>
        <position position="103"/>
    </location>
    <ligand>
        <name>NADPH</name>
        <dbReference type="ChEBI" id="CHEBI:57783"/>
    </ligand>
</feature>
<keyword evidence="8 13" id="KW-1208">Phospholipid metabolism</keyword>
<keyword evidence="2 13" id="KW-0444">Lipid biosynthesis</keyword>
<dbReference type="SUPFAM" id="SSF48179">
    <property type="entry name" value="6-phosphogluconate dehydrogenase C-terminal domain-like"/>
    <property type="match status" value="1"/>
</dbReference>
<feature type="binding site" evidence="13">
    <location>
        <position position="134"/>
    </location>
    <ligand>
        <name>sn-glycerol 3-phosphate</name>
        <dbReference type="ChEBI" id="CHEBI:57597"/>
    </ligand>
</feature>
<dbReference type="GO" id="GO:0005975">
    <property type="term" value="P:carbohydrate metabolic process"/>
    <property type="evidence" value="ECO:0007669"/>
    <property type="project" value="InterPro"/>
</dbReference>
<name>A0A8J7FK94_9NEIS</name>
<comment type="catalytic activity">
    <reaction evidence="9">
        <text>sn-glycerol 3-phosphate + NADP(+) = dihydroxyacetone phosphate + NADPH + H(+)</text>
        <dbReference type="Rhea" id="RHEA:11096"/>
        <dbReference type="ChEBI" id="CHEBI:15378"/>
        <dbReference type="ChEBI" id="CHEBI:57597"/>
        <dbReference type="ChEBI" id="CHEBI:57642"/>
        <dbReference type="ChEBI" id="CHEBI:57783"/>
        <dbReference type="ChEBI" id="CHEBI:58349"/>
        <dbReference type="EC" id="1.1.1.94"/>
    </reaction>
    <physiologicalReaction direction="right-to-left" evidence="9">
        <dbReference type="Rhea" id="RHEA:11098"/>
    </physiologicalReaction>
</comment>
<dbReference type="SUPFAM" id="SSF51735">
    <property type="entry name" value="NAD(P)-binding Rossmann-fold domains"/>
    <property type="match status" value="1"/>
</dbReference>
<evidence type="ECO:0000256" key="7">
    <source>
        <dbReference type="ARBA" id="ARBA00023209"/>
    </source>
</evidence>
<dbReference type="FunFam" id="3.40.50.720:FF:000019">
    <property type="entry name" value="Glycerol-3-phosphate dehydrogenase [NAD(P)+]"/>
    <property type="match status" value="1"/>
</dbReference>
<dbReference type="InterPro" id="IPR011128">
    <property type="entry name" value="G3P_DH_NAD-dep_N"/>
</dbReference>
<organism evidence="20 21">
    <name type="scientific">Chitinilyticum piscinae</name>
    <dbReference type="NCBI Taxonomy" id="2866724"/>
    <lineage>
        <taxon>Bacteria</taxon>
        <taxon>Pseudomonadati</taxon>
        <taxon>Pseudomonadota</taxon>
        <taxon>Betaproteobacteria</taxon>
        <taxon>Neisseriales</taxon>
        <taxon>Chitinibacteraceae</taxon>
        <taxon>Chitinilyticum</taxon>
    </lineage>
</organism>
<evidence type="ECO:0000256" key="15">
    <source>
        <dbReference type="PIRSR" id="PIRSR000114-2"/>
    </source>
</evidence>
<feature type="binding site" evidence="16">
    <location>
        <position position="251"/>
    </location>
    <ligand>
        <name>NAD(+)</name>
        <dbReference type="ChEBI" id="CHEBI:57540"/>
    </ligand>
</feature>
<feature type="binding site" evidence="13">
    <location>
        <position position="251"/>
    </location>
    <ligand>
        <name>sn-glycerol 3-phosphate</name>
        <dbReference type="ChEBI" id="CHEBI:57597"/>
    </ligand>
</feature>
<reference evidence="20 21" key="1">
    <citation type="submission" date="2020-10" db="EMBL/GenBank/DDBJ databases">
        <title>The genome sequence of Chitinilyticum litopenaei 4Y14.</title>
        <authorList>
            <person name="Liu Y."/>
        </authorList>
    </citation>
    <scope>NUCLEOTIDE SEQUENCE [LARGE SCALE GENOMIC DNA]</scope>
    <source>
        <strain evidence="20 21">4Y14</strain>
    </source>
</reference>
<dbReference type="NCBIfam" id="NF000940">
    <property type="entry name" value="PRK00094.1-2"/>
    <property type="match status" value="1"/>
</dbReference>
<feature type="binding site" evidence="13">
    <location>
        <position position="252"/>
    </location>
    <ligand>
        <name>sn-glycerol 3-phosphate</name>
        <dbReference type="ChEBI" id="CHEBI:57597"/>
    </ligand>
</feature>
<evidence type="ECO:0000259" key="19">
    <source>
        <dbReference type="Pfam" id="PF07479"/>
    </source>
</evidence>
<feature type="binding site" evidence="13">
    <location>
        <position position="187"/>
    </location>
    <ligand>
        <name>sn-glycerol 3-phosphate</name>
        <dbReference type="ChEBI" id="CHEBI:57597"/>
    </ligand>
</feature>
<evidence type="ECO:0000256" key="13">
    <source>
        <dbReference type="HAMAP-Rule" id="MF_00394"/>
    </source>
</evidence>
<dbReference type="RefSeq" id="WP_194117537.1">
    <property type="nucleotide sequence ID" value="NZ_JADFUA010000018.1"/>
</dbReference>
<proteinExistence type="inferred from homology"/>
<protein>
    <recommendedName>
        <fullName evidence="11 13">Glycerol-3-phosphate dehydrogenase [NAD(P)+]</fullName>
        <ecNumber evidence="10 13">1.1.1.94</ecNumber>
    </recommendedName>
    <alternativeName>
        <fullName evidence="13">NAD(P)(+)-dependent glycerol-3-phosphate dehydrogenase</fullName>
    </alternativeName>
    <alternativeName>
        <fullName evidence="12 13">NAD(P)H-dependent dihydroxyacetone-phosphate reductase</fullName>
    </alternativeName>
</protein>
<evidence type="ECO:0000256" key="17">
    <source>
        <dbReference type="RuleBase" id="RU000437"/>
    </source>
</evidence>
<dbReference type="AlphaFoldDB" id="A0A8J7FK94"/>
<evidence type="ECO:0000313" key="21">
    <source>
        <dbReference type="Proteomes" id="UP000604481"/>
    </source>
</evidence>
<feature type="binding site" evidence="13">
    <location>
        <position position="103"/>
    </location>
    <ligand>
        <name>sn-glycerol 3-phosphate</name>
        <dbReference type="ChEBI" id="CHEBI:57597"/>
    </ligand>
</feature>
<feature type="domain" description="Glycerol-3-phosphate dehydrogenase NAD-dependent N-terminal" evidence="18">
    <location>
        <begin position="2"/>
        <end position="156"/>
    </location>
</feature>
<dbReference type="InterPro" id="IPR006168">
    <property type="entry name" value="G3P_DH_NAD-dep"/>
</dbReference>
<comment type="caution">
    <text evidence="13">Lacks conserved residue(s) required for the propagation of feature annotation.</text>
</comment>
<evidence type="ECO:0000313" key="20">
    <source>
        <dbReference type="EMBL" id="MBE9611020.1"/>
    </source>
</evidence>
<keyword evidence="7 13" id="KW-0594">Phospholipid biosynthesis</keyword>
<evidence type="ECO:0000256" key="9">
    <source>
        <dbReference type="ARBA" id="ARBA00052716"/>
    </source>
</evidence>
<keyword evidence="5 13" id="KW-0520">NAD</keyword>
<evidence type="ECO:0000256" key="12">
    <source>
        <dbReference type="ARBA" id="ARBA00080511"/>
    </source>
</evidence>
<dbReference type="Proteomes" id="UP000604481">
    <property type="component" value="Unassembled WGS sequence"/>
</dbReference>
<dbReference type="UniPathway" id="UPA00940"/>
<dbReference type="GO" id="GO:0046168">
    <property type="term" value="P:glycerol-3-phosphate catabolic process"/>
    <property type="evidence" value="ECO:0007669"/>
    <property type="project" value="InterPro"/>
</dbReference>
<comment type="caution">
    <text evidence="20">The sequence shown here is derived from an EMBL/GenBank/DDBJ whole genome shotgun (WGS) entry which is preliminary data.</text>
</comment>
<dbReference type="Gene3D" id="3.40.50.720">
    <property type="entry name" value="NAD(P)-binding Rossmann-like Domain"/>
    <property type="match status" value="1"/>
</dbReference>
<feature type="binding site" evidence="15">
    <location>
        <position position="103"/>
    </location>
    <ligand>
        <name>substrate</name>
    </ligand>
</feature>
<accession>A0A8J7FK94</accession>
<evidence type="ECO:0000256" key="10">
    <source>
        <dbReference type="ARBA" id="ARBA00066687"/>
    </source>
</evidence>